<proteinExistence type="predicted"/>
<reference evidence="2" key="2">
    <citation type="submission" date="2013-07" db="EMBL/GenBank/DDBJ databases">
        <authorList>
            <person name="Morais-Silva F.O."/>
            <person name="Rezende A.M."/>
            <person name="Pimentel C."/>
            <person name="Resende D.M."/>
            <person name="Santos C.I."/>
            <person name="Clemente C."/>
            <person name="de Oliveira L.M."/>
            <person name="da Silva S.M."/>
            <person name="Costa D.A."/>
            <person name="Varela-Raposo A."/>
            <person name="Horacio E.C.A."/>
            <person name="Matos M."/>
            <person name="Flores O."/>
            <person name="Ruiz J.C."/>
            <person name="Rodrigues-Pousada C."/>
        </authorList>
    </citation>
    <scope>NUCLEOTIDE SEQUENCE [LARGE SCALE GENOMIC DNA]</scope>
    <source>
        <strain evidence="2">ATCC 19364 / DSM 1382 / NCIMB 9332 / VKM B-1759</strain>
    </source>
</reference>
<evidence type="ECO:0008006" key="3">
    <source>
        <dbReference type="Google" id="ProtNLM"/>
    </source>
</evidence>
<dbReference type="Gene3D" id="3.50.50.60">
    <property type="entry name" value="FAD/NAD(P)-binding domain"/>
    <property type="match status" value="1"/>
</dbReference>
<dbReference type="PROSITE" id="PS51257">
    <property type="entry name" value="PROKAR_LIPOPROTEIN"/>
    <property type="match status" value="1"/>
</dbReference>
<dbReference type="AlphaFoldDB" id="T2GEY5"/>
<dbReference type="eggNOG" id="COG1232">
    <property type="taxonomic scope" value="Bacteria"/>
</dbReference>
<dbReference type="KEGG" id="dgg:DGI_3012"/>
<keyword evidence="2" id="KW-1185">Reference proteome</keyword>
<dbReference type="GO" id="GO:0050660">
    <property type="term" value="F:flavin adenine dinucleotide binding"/>
    <property type="evidence" value="ECO:0007669"/>
    <property type="project" value="TreeGrafter"/>
</dbReference>
<dbReference type="SUPFAM" id="SSF51905">
    <property type="entry name" value="FAD/NAD(P)-binding domain"/>
    <property type="match status" value="1"/>
</dbReference>
<dbReference type="RefSeq" id="WP_021761803.1">
    <property type="nucleotide sequence ID" value="NC_022444.1"/>
</dbReference>
<dbReference type="PANTHER" id="PTHR21197:SF0">
    <property type="entry name" value="UDP-GALACTOPYRANOSE MUTASE"/>
    <property type="match status" value="1"/>
</dbReference>
<reference evidence="1 2" key="1">
    <citation type="journal article" date="2013" name="J. Bacteriol.">
        <title>Roles of HynAB and Ech, the only two hydrogenases found in the model sulfate reducer Desulfovibrio gigas.</title>
        <authorList>
            <person name="Morais-Silva F.O."/>
            <person name="Santos C.I."/>
            <person name="Rodrigues R."/>
            <person name="Pereira I.A."/>
            <person name="Rodrigues-Pousada C."/>
        </authorList>
    </citation>
    <scope>NUCLEOTIDE SEQUENCE [LARGE SCALE GENOMIC DNA]</scope>
    <source>
        <strain evidence="2">ATCC 19364 / DSM 1382 / NCIMB 9332 / VKM B-1759</strain>
    </source>
</reference>
<dbReference type="EMBL" id="CP006585">
    <property type="protein sequence ID" value="AGW14734.1"/>
    <property type="molecule type" value="Genomic_DNA"/>
</dbReference>
<protein>
    <recommendedName>
        <fullName evidence="3">Amine oxidase domain-containing protein</fullName>
    </recommendedName>
</protein>
<organism evidence="1 2">
    <name type="scientific">Megalodesulfovibrio gigas (strain ATCC 19364 / DSM 1382 / NCIMB 9332 / VKM B-1759)</name>
    <name type="common">Desulfovibrio gigas</name>
    <dbReference type="NCBI Taxonomy" id="1121448"/>
    <lineage>
        <taxon>Bacteria</taxon>
        <taxon>Pseudomonadati</taxon>
        <taxon>Thermodesulfobacteriota</taxon>
        <taxon>Desulfovibrionia</taxon>
        <taxon>Desulfovibrionales</taxon>
        <taxon>Desulfovibrionaceae</taxon>
        <taxon>Megalodesulfovibrio</taxon>
    </lineage>
</organism>
<dbReference type="Pfam" id="PF13450">
    <property type="entry name" value="NAD_binding_8"/>
    <property type="match status" value="1"/>
</dbReference>
<dbReference type="PRINTS" id="PR00419">
    <property type="entry name" value="ADXRDTASE"/>
</dbReference>
<dbReference type="OrthoDB" id="9772409at2"/>
<dbReference type="Proteomes" id="UP000016587">
    <property type="component" value="Chromosome"/>
</dbReference>
<gene>
    <name evidence="1" type="ORF">DGI_3012</name>
</gene>
<accession>T2GEY5</accession>
<dbReference type="STRING" id="1121448.DGI_3012"/>
<dbReference type="GO" id="GO:0008767">
    <property type="term" value="F:UDP-galactopyranose mutase activity"/>
    <property type="evidence" value="ECO:0007669"/>
    <property type="project" value="TreeGrafter"/>
</dbReference>
<dbReference type="HOGENOM" id="CLU_617819_0_0_7"/>
<evidence type="ECO:0000313" key="1">
    <source>
        <dbReference type="EMBL" id="AGW14734.1"/>
    </source>
</evidence>
<dbReference type="GO" id="GO:0005829">
    <property type="term" value="C:cytosol"/>
    <property type="evidence" value="ECO:0007669"/>
    <property type="project" value="TreeGrafter"/>
</dbReference>
<dbReference type="PATRIC" id="fig|1121448.10.peg.2974"/>
<dbReference type="InterPro" id="IPR036188">
    <property type="entry name" value="FAD/NAD-bd_sf"/>
</dbReference>
<evidence type="ECO:0000313" key="2">
    <source>
        <dbReference type="Proteomes" id="UP000016587"/>
    </source>
</evidence>
<name>T2GEY5_MEGG1</name>
<sequence length="443" mass="48981">MAARVIIVGAGLAGLACAVTLARQGRPVLLLERAPEPGGLCRSFLLDDVLFDYGPHVLFEDPQDEGALLARAVLDPTRCLQRPFAFAIQAPVSEGGRCYAFPNHRDVFSYPWRYKTGILKGLLGKKPPLRGEPSARDELTAKGGDCFYEELFRQFLTKKTLQDPQHLHVHWLARVERSARQDLEPPPQVGHVRRVVGALQRLKRPYYYPAAGFQTYTDALFQEFKALGGEAVCSCGPLHLQRGDGRVQAVTALGQTHEASHLVWTAPLNTLNRLLGAGVPTLPALDMALVCLTFESQTPPARPFVYVYHPDPRMACNRTYYPHSIFRERSPDGREGICFEYTMTPELSTMDDAALLRTALADSHLADLYDASSLRASRVVRLPQALPVYPLDYQQQLAAALTPARSLQNCLTVGRQGGFLFCMTPTAASQGLKAAREVLRRTS</sequence>
<dbReference type="PANTHER" id="PTHR21197">
    <property type="entry name" value="UDP-GALACTOPYRANOSE MUTASE"/>
    <property type="match status" value="1"/>
</dbReference>